<feature type="transmembrane region" description="Helical" evidence="1">
    <location>
        <begin position="191"/>
        <end position="211"/>
    </location>
</feature>
<feature type="transmembrane region" description="Helical" evidence="1">
    <location>
        <begin position="101"/>
        <end position="119"/>
    </location>
</feature>
<feature type="transmembrane region" description="Helical" evidence="1">
    <location>
        <begin position="304"/>
        <end position="323"/>
    </location>
</feature>
<accession>A0A4V2MKX4</accession>
<organism evidence="2 3">
    <name type="scientific">Pedobacter psychroterrae</name>
    <dbReference type="NCBI Taxonomy" id="2530453"/>
    <lineage>
        <taxon>Bacteria</taxon>
        <taxon>Pseudomonadati</taxon>
        <taxon>Bacteroidota</taxon>
        <taxon>Sphingobacteriia</taxon>
        <taxon>Sphingobacteriales</taxon>
        <taxon>Sphingobacteriaceae</taxon>
        <taxon>Pedobacter</taxon>
    </lineage>
</organism>
<evidence type="ECO:0000313" key="2">
    <source>
        <dbReference type="EMBL" id="TCC99846.1"/>
    </source>
</evidence>
<dbReference type="InterPro" id="IPR025291">
    <property type="entry name" value="DUF4153"/>
</dbReference>
<sequence length="536" mass="61074">MKKQIDLQLLAVLIGGVIFNYLFWMEEQALNLLLYSLFIIVILLLDKEMPKSKKILLIGGSHLLAAILVLINQSDLTIISWYISLAVFIGFAHFQSLRSIFTALIGTFLQIVTVPVNLFRKLVAGRYSNVSFTPILKPIKYLVIPIIVLFLFSILYSIANPVFAKYLDNMITAIESALTSFFNFFFDELSFLRFMHFILGLLLATAIFIGFKDKALEGAEALYTDKLLRQRKSKGAFTIGYEIIAVFAGNLLNRKMALKTENIIGIISFTALNLLLLFLNAIDINTLWTAKTTGSNLSSELHDGTNALIISIVMAMLVIVYFFSGNLNFYSKNKILRLLAYIWIIQNAFLVLSVLLRDYNYIDAYGLTYKRIGVMIFLLLCTIGLVTVYLKVAQQKTLFYLIRINSFIWYILLLTFGMVNWDVFIVGYNINNRGSIALDLDHLTSLSDKTLPLLHKNKTLLLSYLSTSKYADSIIQGKSPDTIMSRAQSAADQVQAFESDLKSRIIEFKQTYANASWLSWNYRDWQTHQYLIMQHL</sequence>
<feature type="transmembrane region" description="Helical" evidence="1">
    <location>
        <begin position="29"/>
        <end position="46"/>
    </location>
</feature>
<protein>
    <submittedName>
        <fullName evidence="2">DUF4173 domain-containing protein</fullName>
    </submittedName>
</protein>
<feature type="transmembrane region" description="Helical" evidence="1">
    <location>
        <begin position="397"/>
        <end position="421"/>
    </location>
</feature>
<dbReference type="Pfam" id="PF13687">
    <property type="entry name" value="DUF4153"/>
    <property type="match status" value="1"/>
</dbReference>
<comment type="caution">
    <text evidence="2">The sequence shown here is derived from an EMBL/GenBank/DDBJ whole genome shotgun (WGS) entry which is preliminary data.</text>
</comment>
<feature type="transmembrane region" description="Helical" evidence="1">
    <location>
        <begin position="335"/>
        <end position="356"/>
    </location>
</feature>
<dbReference type="EMBL" id="SJSL01000005">
    <property type="protein sequence ID" value="TCC99846.1"/>
    <property type="molecule type" value="Genomic_DNA"/>
</dbReference>
<reference evidence="2 3" key="1">
    <citation type="submission" date="2019-02" db="EMBL/GenBank/DDBJ databases">
        <title>Pedobacter sp. RP-1-14 sp. nov., isolated from Arctic soil.</title>
        <authorList>
            <person name="Dahal R.H."/>
        </authorList>
    </citation>
    <scope>NUCLEOTIDE SEQUENCE [LARGE SCALE GENOMIC DNA]</scope>
    <source>
        <strain evidence="2 3">RP-1-14</strain>
    </source>
</reference>
<evidence type="ECO:0000256" key="1">
    <source>
        <dbReference type="SAM" id="Phobius"/>
    </source>
</evidence>
<name>A0A4V2MKX4_9SPHI</name>
<feature type="transmembrane region" description="Helical" evidence="1">
    <location>
        <begin position="139"/>
        <end position="159"/>
    </location>
</feature>
<keyword evidence="3" id="KW-1185">Reference proteome</keyword>
<dbReference type="Proteomes" id="UP000293347">
    <property type="component" value="Unassembled WGS sequence"/>
</dbReference>
<dbReference type="AlphaFoldDB" id="A0A4V2MKX4"/>
<evidence type="ECO:0000313" key="3">
    <source>
        <dbReference type="Proteomes" id="UP000293347"/>
    </source>
</evidence>
<feature type="transmembrane region" description="Helical" evidence="1">
    <location>
        <begin position="263"/>
        <end position="284"/>
    </location>
</feature>
<keyword evidence="1" id="KW-1133">Transmembrane helix</keyword>
<gene>
    <name evidence="2" type="ORF">EZ437_16520</name>
</gene>
<feature type="transmembrane region" description="Helical" evidence="1">
    <location>
        <begin position="368"/>
        <end position="390"/>
    </location>
</feature>
<keyword evidence="1" id="KW-0472">Membrane</keyword>
<dbReference type="OrthoDB" id="627992at2"/>
<feature type="transmembrane region" description="Helical" evidence="1">
    <location>
        <begin position="7"/>
        <end position="23"/>
    </location>
</feature>
<keyword evidence="1" id="KW-0812">Transmembrane</keyword>
<proteinExistence type="predicted"/>
<dbReference type="RefSeq" id="WP_131597181.1">
    <property type="nucleotide sequence ID" value="NZ_SJSL01000005.1"/>
</dbReference>